<dbReference type="AlphaFoldDB" id="A0AA86T9W6"/>
<reference evidence="1" key="1">
    <citation type="submission" date="2023-06" db="EMBL/GenBank/DDBJ databases">
        <authorList>
            <person name="Kurt Z."/>
        </authorList>
    </citation>
    <scope>NUCLEOTIDE SEQUENCE</scope>
</reference>
<evidence type="ECO:0000313" key="1">
    <source>
        <dbReference type="EMBL" id="CAI9913209.1"/>
    </source>
</evidence>
<organism evidence="1">
    <name type="scientific">Hexamita inflata</name>
    <dbReference type="NCBI Taxonomy" id="28002"/>
    <lineage>
        <taxon>Eukaryota</taxon>
        <taxon>Metamonada</taxon>
        <taxon>Diplomonadida</taxon>
        <taxon>Hexamitidae</taxon>
        <taxon>Hexamitinae</taxon>
        <taxon>Hexamita</taxon>
    </lineage>
</organism>
<evidence type="ECO:0000313" key="3">
    <source>
        <dbReference type="Proteomes" id="UP001642409"/>
    </source>
</evidence>
<name>A0AA86T9W6_9EUKA</name>
<evidence type="ECO:0000313" key="2">
    <source>
        <dbReference type="EMBL" id="CAL6100764.1"/>
    </source>
</evidence>
<reference evidence="2 3" key="2">
    <citation type="submission" date="2024-07" db="EMBL/GenBank/DDBJ databases">
        <authorList>
            <person name="Akdeniz Z."/>
        </authorList>
    </citation>
    <scope>NUCLEOTIDE SEQUENCE [LARGE SCALE GENOMIC DNA]</scope>
</reference>
<proteinExistence type="predicted"/>
<accession>A0AA86T9W6</accession>
<gene>
    <name evidence="2" type="ORF">HINF_LOCUS70709</name>
    <name evidence="1" type="ORF">HINF_LOCUS854</name>
</gene>
<dbReference type="EMBL" id="CATOUU010000021">
    <property type="protein sequence ID" value="CAI9913209.1"/>
    <property type="molecule type" value="Genomic_DNA"/>
</dbReference>
<protein>
    <submittedName>
        <fullName evidence="2">Hypothetical_protein</fullName>
    </submittedName>
</protein>
<keyword evidence="3" id="KW-1185">Reference proteome</keyword>
<sequence>MSIVINIINYFQCNSQIQHIYQTAVQIFIKSNPKVLEQTKQIKTQYISAQYLSKPKSKTTKDKFDEIMQSLSGINNRFTVLEERFTSLEESSHFSYWDKANTKQIKEQLSSITSTKGTQQYKSDIENVINDMITRFGYSKTVCEHKVNLINKELNIIV</sequence>
<dbReference type="EMBL" id="CAXDID020000534">
    <property type="protein sequence ID" value="CAL6100764.1"/>
    <property type="molecule type" value="Genomic_DNA"/>
</dbReference>
<dbReference type="Proteomes" id="UP001642409">
    <property type="component" value="Unassembled WGS sequence"/>
</dbReference>
<comment type="caution">
    <text evidence="1">The sequence shown here is derived from an EMBL/GenBank/DDBJ whole genome shotgun (WGS) entry which is preliminary data.</text>
</comment>